<dbReference type="Pfam" id="PF01636">
    <property type="entry name" value="APH"/>
    <property type="match status" value="1"/>
</dbReference>
<evidence type="ECO:0000256" key="6">
    <source>
        <dbReference type="ARBA" id="ARBA00031849"/>
    </source>
</evidence>
<dbReference type="AlphaFoldDB" id="A0A1V6UUG1"/>
<dbReference type="Proteomes" id="UP000191500">
    <property type="component" value="Unassembled WGS sequence"/>
</dbReference>
<proteinExistence type="inferred from homology"/>
<comment type="caution">
    <text evidence="8">The sequence shown here is derived from an EMBL/GenBank/DDBJ whole genome shotgun (WGS) entry which is preliminary data.</text>
</comment>
<evidence type="ECO:0000313" key="8">
    <source>
        <dbReference type="EMBL" id="OQE42045.1"/>
    </source>
</evidence>
<gene>
    <name evidence="8" type="ORF">PENCOP_c004G06309</name>
</gene>
<protein>
    <recommendedName>
        <fullName evidence="3">Altered inheritance of mitochondria protein 9, mitochondrial</fullName>
    </recommendedName>
    <alternativeName>
        <fullName evidence="6">Found in mitochondrial proteome protein 29</fullName>
    </alternativeName>
</protein>
<reference evidence="9" key="1">
    <citation type="journal article" date="2017" name="Nat. Microbiol.">
        <title>Global analysis of biosynthetic gene clusters reveals vast potential of secondary metabolite production in Penicillium species.</title>
        <authorList>
            <person name="Nielsen J.C."/>
            <person name="Grijseels S."/>
            <person name="Prigent S."/>
            <person name="Ji B."/>
            <person name="Dainat J."/>
            <person name="Nielsen K.F."/>
            <person name="Frisvad J.C."/>
            <person name="Workman M."/>
            <person name="Nielsen J."/>
        </authorList>
    </citation>
    <scope>NUCLEOTIDE SEQUENCE [LARGE SCALE GENOMIC DNA]</scope>
    <source>
        <strain evidence="9">IBT 31321</strain>
    </source>
</reference>
<comment type="subcellular location">
    <subcellularLocation>
        <location evidence="1">Mitochondrion</location>
    </subcellularLocation>
</comment>
<dbReference type="InterPro" id="IPR011009">
    <property type="entry name" value="Kinase-like_dom_sf"/>
</dbReference>
<dbReference type="Gene3D" id="3.90.1200.10">
    <property type="match status" value="1"/>
</dbReference>
<feature type="domain" description="Aminoglycoside phosphotransferase" evidence="7">
    <location>
        <begin position="57"/>
        <end position="138"/>
    </location>
</feature>
<comment type="similarity">
    <text evidence="2">Belongs to the AIM9 family.</text>
</comment>
<dbReference type="InterPro" id="IPR051035">
    <property type="entry name" value="Mito_inheritance_9"/>
</dbReference>
<keyword evidence="5" id="KW-0496">Mitochondrion</keyword>
<evidence type="ECO:0000256" key="4">
    <source>
        <dbReference type="ARBA" id="ARBA00022946"/>
    </source>
</evidence>
<keyword evidence="4" id="KW-0809">Transit peptide</keyword>
<accession>A0A1V6UUG1</accession>
<evidence type="ECO:0000256" key="5">
    <source>
        <dbReference type="ARBA" id="ARBA00023128"/>
    </source>
</evidence>
<evidence type="ECO:0000313" key="9">
    <source>
        <dbReference type="Proteomes" id="UP000191500"/>
    </source>
</evidence>
<dbReference type="SUPFAM" id="SSF56112">
    <property type="entry name" value="Protein kinase-like (PK-like)"/>
    <property type="match status" value="1"/>
</dbReference>
<dbReference type="InterPro" id="IPR002575">
    <property type="entry name" value="Aminoglycoside_PTrfase"/>
</dbReference>
<sequence length="168" mass="19103">MASHLQKDGGLNALECYKVIDEIVKMETELESLKLPATSILDFALSTPYRELAAGDWEEFQRHLNQFGVRQSVDEYFDRLRKAILVLPVLSRDPRVLEGSGSVIWHTDLHLVNILVSSEDLTTVEGVIDWQSAQAAPLFMQAQFPENLRPPRNYSVGTEMLYRRTLKG</sequence>
<organism evidence="8 9">
    <name type="scientific">Penicillium coprophilum</name>
    <dbReference type="NCBI Taxonomy" id="36646"/>
    <lineage>
        <taxon>Eukaryota</taxon>
        <taxon>Fungi</taxon>
        <taxon>Dikarya</taxon>
        <taxon>Ascomycota</taxon>
        <taxon>Pezizomycotina</taxon>
        <taxon>Eurotiomycetes</taxon>
        <taxon>Eurotiomycetidae</taxon>
        <taxon>Eurotiales</taxon>
        <taxon>Aspergillaceae</taxon>
        <taxon>Penicillium</taxon>
    </lineage>
</organism>
<dbReference type="PANTHER" id="PTHR36091">
    <property type="entry name" value="ALTERED INHERITANCE OF MITOCHONDRIA PROTEIN 9, MITOCHONDRIAL"/>
    <property type="match status" value="1"/>
</dbReference>
<evidence type="ECO:0000259" key="7">
    <source>
        <dbReference type="Pfam" id="PF01636"/>
    </source>
</evidence>
<keyword evidence="9" id="KW-1185">Reference proteome</keyword>
<evidence type="ECO:0000256" key="1">
    <source>
        <dbReference type="ARBA" id="ARBA00004173"/>
    </source>
</evidence>
<dbReference type="PANTHER" id="PTHR36091:SF1">
    <property type="entry name" value="ALTERED INHERITANCE OF MITOCHONDRIA PROTEIN 9, MITOCHONDRIAL"/>
    <property type="match status" value="1"/>
</dbReference>
<dbReference type="EMBL" id="MDDG01000004">
    <property type="protein sequence ID" value="OQE42045.1"/>
    <property type="molecule type" value="Genomic_DNA"/>
</dbReference>
<name>A0A1V6UUG1_9EURO</name>
<evidence type="ECO:0000256" key="3">
    <source>
        <dbReference type="ARBA" id="ARBA00016197"/>
    </source>
</evidence>
<dbReference type="GO" id="GO:0005739">
    <property type="term" value="C:mitochondrion"/>
    <property type="evidence" value="ECO:0007669"/>
    <property type="project" value="UniProtKB-SubCell"/>
</dbReference>
<evidence type="ECO:0000256" key="2">
    <source>
        <dbReference type="ARBA" id="ARBA00005543"/>
    </source>
</evidence>